<dbReference type="Pfam" id="PF00645">
    <property type="entry name" value="zf-PARP"/>
    <property type="match status" value="2"/>
</dbReference>
<dbReference type="RefSeq" id="XP_025029289.1">
    <property type="nucleotide sequence ID" value="XM_025173521.1"/>
</dbReference>
<dbReference type="OrthoDB" id="429950at2759"/>
<dbReference type="FunFam" id="3.30.1740.10:FF:000003">
    <property type="entry name" value="Poly [ADP-ribose] polymerase"/>
    <property type="match status" value="1"/>
</dbReference>
<accession>A0A9F5IQ25</accession>
<dbReference type="GeneID" id="103049436"/>
<dbReference type="Proteomes" id="UP000695026">
    <property type="component" value="Unplaced"/>
</dbReference>
<organism evidence="8 9">
    <name type="scientific">Python bivittatus</name>
    <name type="common">Burmese python</name>
    <name type="synonym">Python molurus bivittatus</name>
    <dbReference type="NCBI Taxonomy" id="176946"/>
    <lineage>
        <taxon>Eukaryota</taxon>
        <taxon>Metazoa</taxon>
        <taxon>Chordata</taxon>
        <taxon>Craniata</taxon>
        <taxon>Vertebrata</taxon>
        <taxon>Euteleostomi</taxon>
        <taxon>Lepidosauria</taxon>
        <taxon>Squamata</taxon>
        <taxon>Bifurcata</taxon>
        <taxon>Unidentata</taxon>
        <taxon>Episquamata</taxon>
        <taxon>Toxicofera</taxon>
        <taxon>Serpentes</taxon>
        <taxon>Henophidia</taxon>
        <taxon>Pythonidae</taxon>
        <taxon>Python</taxon>
    </lineage>
</organism>
<proteinExistence type="predicted"/>
<keyword evidence="5" id="KW-0539">Nucleus</keyword>
<dbReference type="AlphaFoldDB" id="A0A9F5IQ25"/>
<evidence type="ECO:0000256" key="3">
    <source>
        <dbReference type="ARBA" id="ARBA00022771"/>
    </source>
</evidence>
<dbReference type="GO" id="GO:0046404">
    <property type="term" value="F:ATP-dependent polydeoxyribonucleotide 5'-hydroxyl-kinase activity"/>
    <property type="evidence" value="ECO:0007669"/>
    <property type="project" value="TreeGrafter"/>
</dbReference>
<feature type="region of interest" description="Disordered" evidence="6">
    <location>
        <begin position="198"/>
        <end position="246"/>
    </location>
</feature>
<dbReference type="PROSITE" id="PS50064">
    <property type="entry name" value="ZF_PARP_2"/>
    <property type="match status" value="2"/>
</dbReference>
<evidence type="ECO:0000259" key="7">
    <source>
        <dbReference type="PROSITE" id="PS50064"/>
    </source>
</evidence>
<dbReference type="InterPro" id="IPR036957">
    <property type="entry name" value="Znf_PARP_sf"/>
</dbReference>
<evidence type="ECO:0000256" key="6">
    <source>
        <dbReference type="SAM" id="MobiDB-lite"/>
    </source>
</evidence>
<feature type="domain" description="PARP-type" evidence="7">
    <location>
        <begin position="113"/>
        <end position="203"/>
    </location>
</feature>
<protein>
    <submittedName>
        <fullName evidence="9">Poly [ADP-ribose] polymerase 1-like</fullName>
    </submittedName>
</protein>
<dbReference type="GO" id="GO:0046403">
    <property type="term" value="F:polynucleotide 3'-phosphatase activity"/>
    <property type="evidence" value="ECO:0007669"/>
    <property type="project" value="TreeGrafter"/>
</dbReference>
<dbReference type="SMART" id="SM01336">
    <property type="entry name" value="zf-PARP"/>
    <property type="match status" value="2"/>
</dbReference>
<dbReference type="OMA" id="ATAWYHY"/>
<dbReference type="PANTHER" id="PTHR12083">
    <property type="entry name" value="BIFUNCTIONAL POLYNUCLEOTIDE PHOSPHATASE/KINASE"/>
    <property type="match status" value="1"/>
</dbReference>
<evidence type="ECO:0000313" key="9">
    <source>
        <dbReference type="RefSeq" id="XP_025029289.1"/>
    </source>
</evidence>
<dbReference type="InterPro" id="IPR001510">
    <property type="entry name" value="Znf_PARP"/>
</dbReference>
<keyword evidence="4" id="KW-0862">Zinc</keyword>
<feature type="compositionally biased region" description="Basic and acidic residues" evidence="6">
    <location>
        <begin position="209"/>
        <end position="220"/>
    </location>
</feature>
<evidence type="ECO:0000256" key="1">
    <source>
        <dbReference type="ARBA" id="ARBA00004123"/>
    </source>
</evidence>
<keyword evidence="8" id="KW-1185">Reference proteome</keyword>
<name>A0A9F5IQ25_PYTBI</name>
<evidence type="ECO:0000256" key="5">
    <source>
        <dbReference type="ARBA" id="ARBA00023242"/>
    </source>
</evidence>
<feature type="region of interest" description="Disordered" evidence="6">
    <location>
        <begin position="88"/>
        <end position="107"/>
    </location>
</feature>
<sequence length="246" mass="27949">MAEPAEKLYRAEYAKSGRASCKKCKDNIAKDSLRLAIMVQSPMFDGKVPHWHHYSCFWKRAQLLSHADLDGFSELRWEDQEKIKKSIESGGAAAGKGSGQEEGSKREKSLNDFAAEYAKSNRSTCKGCEQKIEKGQIRISKKMVLSEKPQLGMIDNWYHLACFSSHRTDLGFLPTFSASQLQGFELLKAEDKETLKKQLPSVKNEGYVEDAKRKKRKGDEVDTNVISKKKSKKEKEKSTKHEKLLK</sequence>
<dbReference type="GO" id="GO:0006281">
    <property type="term" value="P:DNA repair"/>
    <property type="evidence" value="ECO:0007669"/>
    <property type="project" value="TreeGrafter"/>
</dbReference>
<dbReference type="Gene3D" id="3.30.1740.10">
    <property type="entry name" value="Zinc finger, PARP-type"/>
    <property type="match status" value="2"/>
</dbReference>
<dbReference type="GO" id="GO:0005634">
    <property type="term" value="C:nucleus"/>
    <property type="evidence" value="ECO:0007669"/>
    <property type="project" value="UniProtKB-SubCell"/>
</dbReference>
<dbReference type="PROSITE" id="PS00347">
    <property type="entry name" value="ZF_PARP_1"/>
    <property type="match status" value="2"/>
</dbReference>
<dbReference type="KEGG" id="pbi:103049436"/>
<dbReference type="PANTHER" id="PTHR12083:SF9">
    <property type="entry name" value="BIFUNCTIONAL POLYNUCLEOTIDE PHOSPHATASE_KINASE"/>
    <property type="match status" value="1"/>
</dbReference>
<dbReference type="GO" id="GO:0003690">
    <property type="term" value="F:double-stranded DNA binding"/>
    <property type="evidence" value="ECO:0007669"/>
    <property type="project" value="TreeGrafter"/>
</dbReference>
<evidence type="ECO:0000256" key="2">
    <source>
        <dbReference type="ARBA" id="ARBA00022723"/>
    </source>
</evidence>
<feature type="non-terminal residue" evidence="9">
    <location>
        <position position="246"/>
    </location>
</feature>
<reference evidence="9" key="1">
    <citation type="submission" date="2025-08" db="UniProtKB">
        <authorList>
            <consortium name="RefSeq"/>
        </authorList>
    </citation>
    <scope>IDENTIFICATION</scope>
    <source>
        <tissue evidence="9">Liver</tissue>
    </source>
</reference>
<keyword evidence="3" id="KW-0863">Zinc-finger</keyword>
<evidence type="ECO:0000256" key="4">
    <source>
        <dbReference type="ARBA" id="ARBA00022833"/>
    </source>
</evidence>
<feature type="domain" description="PARP-type" evidence="7">
    <location>
        <begin position="9"/>
        <end position="91"/>
    </location>
</feature>
<gene>
    <name evidence="9" type="primary">LOC103049436</name>
</gene>
<feature type="compositionally biased region" description="Basic and acidic residues" evidence="6">
    <location>
        <begin position="233"/>
        <end position="246"/>
    </location>
</feature>
<comment type="subcellular location">
    <subcellularLocation>
        <location evidence="1">Nucleus</location>
    </subcellularLocation>
</comment>
<evidence type="ECO:0000313" key="8">
    <source>
        <dbReference type="Proteomes" id="UP000695026"/>
    </source>
</evidence>
<dbReference type="SUPFAM" id="SSF57716">
    <property type="entry name" value="Glucocorticoid receptor-like (DNA-binding domain)"/>
    <property type="match status" value="2"/>
</dbReference>
<dbReference type="GO" id="GO:0008270">
    <property type="term" value="F:zinc ion binding"/>
    <property type="evidence" value="ECO:0007669"/>
    <property type="project" value="UniProtKB-KW"/>
</dbReference>
<keyword evidence="2" id="KW-0479">Metal-binding</keyword>